<evidence type="ECO:0000259" key="1">
    <source>
        <dbReference type="SMART" id="SM00953"/>
    </source>
</evidence>
<proteinExistence type="predicted"/>
<sequence>MILFKTIKTPYVDTWYDYSKTATFKSGGRWNSAGIAAMYTSTNPQNAMLELGNYCSSPKMANTLYKLLIFEVKELRLFEVDVTQLPSNWDRKPHGGACSTIGDRVLSDVNYDGLLIPSATINKDAATHPVNSVRKAAYANVVMNISHMDETDMRVIDVCSPVFSTQMFSAKK</sequence>
<organism evidence="2 3">
    <name type="scientific">Alteromonas halophila</name>
    <dbReference type="NCBI Taxonomy" id="516698"/>
    <lineage>
        <taxon>Bacteria</taxon>
        <taxon>Pseudomonadati</taxon>
        <taxon>Pseudomonadota</taxon>
        <taxon>Gammaproteobacteria</taxon>
        <taxon>Alteromonadales</taxon>
        <taxon>Alteromonadaceae</taxon>
        <taxon>Alteromonas/Salinimonas group</taxon>
        <taxon>Alteromonas</taxon>
    </lineage>
</organism>
<dbReference type="AlphaFoldDB" id="A0A918JKR7"/>
<reference evidence="2" key="2">
    <citation type="submission" date="2020-09" db="EMBL/GenBank/DDBJ databases">
        <authorList>
            <person name="Sun Q."/>
            <person name="Kim S."/>
        </authorList>
    </citation>
    <scope>NUCLEOTIDE SEQUENCE</scope>
    <source>
        <strain evidence="2">KCTC 22164</strain>
    </source>
</reference>
<gene>
    <name evidence="2" type="ORF">GCM10007391_14110</name>
</gene>
<reference evidence="2" key="1">
    <citation type="journal article" date="2014" name="Int. J. Syst. Evol. Microbiol.">
        <title>Complete genome sequence of Corynebacterium casei LMG S-19264T (=DSM 44701T), isolated from a smear-ripened cheese.</title>
        <authorList>
            <consortium name="US DOE Joint Genome Institute (JGI-PGF)"/>
            <person name="Walter F."/>
            <person name="Albersmeier A."/>
            <person name="Kalinowski J."/>
            <person name="Ruckert C."/>
        </authorList>
    </citation>
    <scope>NUCLEOTIDE SEQUENCE</scope>
    <source>
        <strain evidence="2">KCTC 22164</strain>
    </source>
</reference>
<protein>
    <recommendedName>
        <fullName evidence="1">RES domain-containing protein</fullName>
    </recommendedName>
</protein>
<accession>A0A918JKR7</accession>
<dbReference type="RefSeq" id="WP_189404808.1">
    <property type="nucleotide sequence ID" value="NZ_BMXP01000003.1"/>
</dbReference>
<dbReference type="InterPro" id="IPR014914">
    <property type="entry name" value="RES_dom"/>
</dbReference>
<comment type="caution">
    <text evidence="2">The sequence shown here is derived from an EMBL/GenBank/DDBJ whole genome shotgun (WGS) entry which is preliminary data.</text>
</comment>
<dbReference type="Proteomes" id="UP000631300">
    <property type="component" value="Unassembled WGS sequence"/>
</dbReference>
<dbReference type="Pfam" id="PF08808">
    <property type="entry name" value="RES"/>
    <property type="match status" value="1"/>
</dbReference>
<evidence type="ECO:0000313" key="3">
    <source>
        <dbReference type="Proteomes" id="UP000631300"/>
    </source>
</evidence>
<dbReference type="EMBL" id="BMXP01000003">
    <property type="protein sequence ID" value="GGW82265.1"/>
    <property type="molecule type" value="Genomic_DNA"/>
</dbReference>
<evidence type="ECO:0000313" key="2">
    <source>
        <dbReference type="EMBL" id="GGW82265.1"/>
    </source>
</evidence>
<keyword evidence="3" id="KW-1185">Reference proteome</keyword>
<dbReference type="SMART" id="SM00953">
    <property type="entry name" value="RES"/>
    <property type="match status" value="1"/>
</dbReference>
<name>A0A918JKR7_9ALTE</name>
<feature type="domain" description="RES" evidence="1">
    <location>
        <begin position="17"/>
        <end position="144"/>
    </location>
</feature>